<reference evidence="1 2" key="1">
    <citation type="submission" date="2024-02" db="EMBL/GenBank/DDBJ databases">
        <title>A novel Gemmatimonadota bacterium.</title>
        <authorList>
            <person name="Du Z.-J."/>
            <person name="Ye Y.-Q."/>
        </authorList>
    </citation>
    <scope>NUCLEOTIDE SEQUENCE [LARGE SCALE GENOMIC DNA]</scope>
    <source>
        <strain evidence="1 2">DH-20</strain>
    </source>
</reference>
<proteinExistence type="predicted"/>
<accession>A0ABU9E680</accession>
<dbReference type="EMBL" id="JBBHLI010000002">
    <property type="protein sequence ID" value="MEK9500238.1"/>
    <property type="molecule type" value="Genomic_DNA"/>
</dbReference>
<sequence length="232" mass="24910">MRRWLAVTAWIGFVGCADTSPDTAGYQAVRDSAGVRIVDAGAPTASGWQVSSAPRHMLGWGPDDPDFTWIPAGRILPDGGAVLGEGREGRLYWLNAEGAVRATRGQRGEGPGEFQSIAGLVLDGDGVVAFDARLARLTRLSEGDEAFSTRRLFAPLAMASSIDREGRVLRDFALPCTPSDRWRVIDPDAGSVAWVEGLDLRVLLDIRGGRVLGVRYDPLDVPAVVMLDLTIP</sequence>
<evidence type="ECO:0000313" key="1">
    <source>
        <dbReference type="EMBL" id="MEK9500238.1"/>
    </source>
</evidence>
<keyword evidence="2" id="KW-1185">Reference proteome</keyword>
<dbReference type="Proteomes" id="UP001484239">
    <property type="component" value="Unassembled WGS sequence"/>
</dbReference>
<name>A0ABU9E680_9BACT</name>
<dbReference type="SUPFAM" id="SSF63829">
    <property type="entry name" value="Calcium-dependent phosphotriesterase"/>
    <property type="match status" value="1"/>
</dbReference>
<evidence type="ECO:0008006" key="3">
    <source>
        <dbReference type="Google" id="ProtNLM"/>
    </source>
</evidence>
<evidence type="ECO:0000313" key="2">
    <source>
        <dbReference type="Proteomes" id="UP001484239"/>
    </source>
</evidence>
<organism evidence="1 2">
    <name type="scientific">Gaopeijia maritima</name>
    <dbReference type="NCBI Taxonomy" id="3119007"/>
    <lineage>
        <taxon>Bacteria</taxon>
        <taxon>Pseudomonadati</taxon>
        <taxon>Gemmatimonadota</taxon>
        <taxon>Longimicrobiia</taxon>
        <taxon>Gaopeijiales</taxon>
        <taxon>Gaopeijiaceae</taxon>
        <taxon>Gaopeijia</taxon>
    </lineage>
</organism>
<comment type="caution">
    <text evidence="1">The sequence shown here is derived from an EMBL/GenBank/DDBJ whole genome shotgun (WGS) entry which is preliminary data.</text>
</comment>
<gene>
    <name evidence="1" type="ORF">WI372_04555</name>
</gene>
<dbReference type="RefSeq" id="WP_405284980.1">
    <property type="nucleotide sequence ID" value="NZ_CP144380.1"/>
</dbReference>
<protein>
    <recommendedName>
        <fullName evidence="3">Phytase-like domain-containing protein</fullName>
    </recommendedName>
</protein>
<dbReference type="PROSITE" id="PS51257">
    <property type="entry name" value="PROKAR_LIPOPROTEIN"/>
    <property type="match status" value="1"/>
</dbReference>